<dbReference type="eggNOG" id="KOG2504">
    <property type="taxonomic scope" value="Eukaryota"/>
</dbReference>
<dbReference type="Proteomes" id="UP000008672">
    <property type="component" value="Unassembled WGS sequence"/>
</dbReference>
<feature type="transmembrane region" description="Helical" evidence="2">
    <location>
        <begin position="140"/>
        <end position="159"/>
    </location>
</feature>
<dbReference type="OMA" id="SVEWAFR"/>
<dbReference type="GO" id="GO:0008028">
    <property type="term" value="F:monocarboxylic acid transmembrane transporter activity"/>
    <property type="evidence" value="ECO:0007669"/>
    <property type="project" value="TreeGrafter"/>
</dbReference>
<proteinExistence type="predicted"/>
<dbReference type="InterPro" id="IPR036259">
    <property type="entry name" value="MFS_trans_sf"/>
</dbReference>
<dbReference type="InterPro" id="IPR020846">
    <property type="entry name" value="MFS_dom"/>
</dbReference>
<evidence type="ECO:0000313" key="4">
    <source>
        <dbReference type="Ensembl" id="ENSLACP00000022039.1"/>
    </source>
</evidence>
<evidence type="ECO:0000256" key="2">
    <source>
        <dbReference type="SAM" id="Phobius"/>
    </source>
</evidence>
<feature type="transmembrane region" description="Helical" evidence="2">
    <location>
        <begin position="298"/>
        <end position="319"/>
    </location>
</feature>
<dbReference type="InterPro" id="IPR050327">
    <property type="entry name" value="Proton-linked_MCT"/>
</dbReference>
<reference evidence="5" key="1">
    <citation type="submission" date="2011-08" db="EMBL/GenBank/DDBJ databases">
        <title>The draft genome of Latimeria chalumnae.</title>
        <authorList>
            <person name="Di Palma F."/>
            <person name="Alfoldi J."/>
            <person name="Johnson J."/>
            <person name="Berlin A."/>
            <person name="Gnerre S."/>
            <person name="Jaffe D."/>
            <person name="MacCallum I."/>
            <person name="Young S."/>
            <person name="Walker B.J."/>
            <person name="Lander E."/>
            <person name="Lindblad-Toh K."/>
        </authorList>
    </citation>
    <scope>NUCLEOTIDE SEQUENCE [LARGE SCALE GENOMIC DNA]</scope>
    <source>
        <strain evidence="5">Wild caught</strain>
    </source>
</reference>
<dbReference type="AlphaFoldDB" id="M3XH33"/>
<dbReference type="GeneTree" id="ENSGT00940000164450"/>
<feature type="transmembrane region" description="Helical" evidence="2">
    <location>
        <begin position="360"/>
        <end position="381"/>
    </location>
</feature>
<dbReference type="Ensembl" id="ENSLACT00000025748.1">
    <property type="protein sequence ID" value="ENSLACP00000022039.1"/>
    <property type="gene ID" value="ENSLACG00000008429.2"/>
</dbReference>
<evidence type="ECO:0000256" key="1">
    <source>
        <dbReference type="ARBA" id="ARBA00004141"/>
    </source>
</evidence>
<dbReference type="InParanoid" id="M3XH33"/>
<feature type="transmembrane region" description="Helical" evidence="2">
    <location>
        <begin position="423"/>
        <end position="442"/>
    </location>
</feature>
<keyword evidence="2" id="KW-0812">Transmembrane</keyword>
<feature type="transmembrane region" description="Helical" evidence="2">
    <location>
        <begin position="197"/>
        <end position="218"/>
    </location>
</feature>
<organism evidence="4 5">
    <name type="scientific">Latimeria chalumnae</name>
    <name type="common">Coelacanth</name>
    <dbReference type="NCBI Taxonomy" id="7897"/>
    <lineage>
        <taxon>Eukaryota</taxon>
        <taxon>Metazoa</taxon>
        <taxon>Chordata</taxon>
        <taxon>Craniata</taxon>
        <taxon>Vertebrata</taxon>
        <taxon>Euteleostomi</taxon>
        <taxon>Coelacanthiformes</taxon>
        <taxon>Coelacanthidae</taxon>
        <taxon>Latimeria</taxon>
    </lineage>
</organism>
<feature type="transmembrane region" description="Helical" evidence="2">
    <location>
        <begin position="80"/>
        <end position="98"/>
    </location>
</feature>
<dbReference type="PROSITE" id="PS50850">
    <property type="entry name" value="MFS"/>
    <property type="match status" value="1"/>
</dbReference>
<sequence>MFLEKFKSLYCFQKNCRTHTPATSDNEPHIPTTPMYTDGGYGWVVVASCFVVSGLTSSIIKAFGVFFLDVQEHFDEASSNVAWVTSIVAAVFHLFAPVTSALSIPFTHRVIIMIGGLLSMLGMLLGSFGISLIWMYATTGLLLGIGVSFSWIPAVSMVSQYFTERRPLANAIASSGECVFTFLFSPLVKWLVEEMSWQGAMAIIGAIQLNLCVCGALMRPYQPRRRKASSKLSPDTSKVDIYNLATAEKLPLVDLSLFKLPEFVFFTLYGLFNVIGYFIPSIYLVPHALSNGVEDYRAAFLLSFGSVADLVGRIGCGWFANLGLLKNMRLLTIVTTLLGVNLMLFSIATSYWLLTIFSCLFGFFYGASVSLLITVFIDVVGISKLDNALGLSLFFRSIGCLLGPPLAGALVDITEEYSNGFHVAGLAVLISAVFLVMTDYVMSRAEKKSPLTKEEELAQTEMCISVGAVQGEKMTDKLNVAEVNEVNE</sequence>
<keyword evidence="2" id="KW-0472">Membrane</keyword>
<feature type="transmembrane region" description="Helical" evidence="2">
    <location>
        <begin position="331"/>
        <end position="354"/>
    </location>
</feature>
<keyword evidence="5" id="KW-1185">Reference proteome</keyword>
<dbReference type="GO" id="GO:0016020">
    <property type="term" value="C:membrane"/>
    <property type="evidence" value="ECO:0007669"/>
    <property type="project" value="UniProtKB-SubCell"/>
</dbReference>
<dbReference type="PANTHER" id="PTHR11360:SF84">
    <property type="entry name" value="MAJOR FACILITATOR SUPERFAMILY (MFS) PROFILE DOMAIN-CONTAINING PROTEIN"/>
    <property type="match status" value="1"/>
</dbReference>
<protein>
    <recommendedName>
        <fullName evidence="3">Major facilitator superfamily (MFS) profile domain-containing protein</fullName>
    </recommendedName>
</protein>
<reference evidence="4" key="2">
    <citation type="submission" date="2025-08" db="UniProtKB">
        <authorList>
            <consortium name="Ensembl"/>
        </authorList>
    </citation>
    <scope>IDENTIFICATION</scope>
</reference>
<dbReference type="InterPro" id="IPR011701">
    <property type="entry name" value="MFS"/>
</dbReference>
<dbReference type="FunFam" id="1.20.1250.20:FF:000406">
    <property type="entry name" value="Monocarboxylate transporter 2"/>
    <property type="match status" value="1"/>
</dbReference>
<dbReference type="PANTHER" id="PTHR11360">
    <property type="entry name" value="MONOCARBOXYLATE TRANSPORTER"/>
    <property type="match status" value="1"/>
</dbReference>
<feature type="domain" description="Major facilitator superfamily (MFS) profile" evidence="3">
    <location>
        <begin position="42"/>
        <end position="443"/>
    </location>
</feature>
<dbReference type="Pfam" id="PF07690">
    <property type="entry name" value="MFS_1"/>
    <property type="match status" value="1"/>
</dbReference>
<feature type="transmembrane region" description="Helical" evidence="2">
    <location>
        <begin position="41"/>
        <end position="68"/>
    </location>
</feature>
<evidence type="ECO:0000259" key="3">
    <source>
        <dbReference type="PROSITE" id="PS50850"/>
    </source>
</evidence>
<dbReference type="EMBL" id="AFYH01161983">
    <property type="status" value="NOT_ANNOTATED_CDS"/>
    <property type="molecule type" value="Genomic_DNA"/>
</dbReference>
<dbReference type="Bgee" id="ENSLACG00000008429">
    <property type="expression patterns" value="Expressed in muscle tissue and 5 other cell types or tissues"/>
</dbReference>
<keyword evidence="2" id="KW-1133">Transmembrane helix</keyword>
<accession>M3XH33</accession>
<dbReference type="EMBL" id="AFYH01161984">
    <property type="status" value="NOT_ANNOTATED_CDS"/>
    <property type="molecule type" value="Genomic_DNA"/>
</dbReference>
<comment type="subcellular location">
    <subcellularLocation>
        <location evidence="1">Membrane</location>
        <topology evidence="1">Multi-pass membrane protein</topology>
    </subcellularLocation>
</comment>
<gene>
    <name evidence="4" type="primary">LOC102352429</name>
</gene>
<feature type="transmembrane region" description="Helical" evidence="2">
    <location>
        <begin position="110"/>
        <end position="134"/>
    </location>
</feature>
<dbReference type="Gene3D" id="1.20.1250.20">
    <property type="entry name" value="MFS general substrate transporter like domains"/>
    <property type="match status" value="1"/>
</dbReference>
<feature type="transmembrane region" description="Helical" evidence="2">
    <location>
        <begin position="171"/>
        <end position="191"/>
    </location>
</feature>
<reference evidence="4" key="3">
    <citation type="submission" date="2025-09" db="UniProtKB">
        <authorList>
            <consortium name="Ensembl"/>
        </authorList>
    </citation>
    <scope>IDENTIFICATION</scope>
</reference>
<evidence type="ECO:0000313" key="5">
    <source>
        <dbReference type="Proteomes" id="UP000008672"/>
    </source>
</evidence>
<dbReference type="SUPFAM" id="SSF103473">
    <property type="entry name" value="MFS general substrate transporter"/>
    <property type="match status" value="1"/>
</dbReference>
<feature type="transmembrane region" description="Helical" evidence="2">
    <location>
        <begin position="263"/>
        <end position="286"/>
    </location>
</feature>
<dbReference type="HOGENOM" id="CLU_001265_59_1_1"/>
<name>M3XH33_LATCH</name>
<feature type="transmembrane region" description="Helical" evidence="2">
    <location>
        <begin position="393"/>
        <end position="411"/>
    </location>
</feature>